<dbReference type="Proteomes" id="UP000028653">
    <property type="component" value="Unassembled WGS sequence"/>
</dbReference>
<sequence length="481" mass="52162">MADFFLFINEILWGSILIYLLVGAGLWFTWRCGFVQFRYLTHLRSLLLANKNADSSGLSSFQALCTSLAARVGSGNLSGVALALTLGGPGAIFWMWVVAMLGMATSFAECTLAQLYKTRDSEGNYRGGPAWYMERGLGMRWMGVMFSIFLMIAFGLIFNAVQANSIANAVNHAFGIPKTWIGMALVVITAGTIWGGMRGTARVAQWLVPFMALIWVLMSLVVMAMNIERLPEVVSLVFKSAFGWQEAASGAIGFTISQAITTGFQRGMFSNEAGMGSSPNAAAAAAPWPPHPASQGLVQMFGVLIDTMIICTATAGIILFSGILDTADPSMNGITLVQQALSSMVGSWGTGFIAFIVMLFAFTSIVANYAYAENNLFFLQQKSPFATVLFRCLALVMVMFGTLSPLPLVWQMADVAMAFMAVTNLTAILLLSPIARDLSADYLRQLKLGEIPVFDPNRFPEIKSQLAPGIWDNPKPPETKR</sequence>
<dbReference type="AlphaFoldDB" id="A0A085G2B5"/>
<keyword evidence="8 9" id="KW-0472">Membrane</keyword>
<feature type="transmembrane region" description="Helical" evidence="9">
    <location>
        <begin position="137"/>
        <end position="161"/>
    </location>
</feature>
<comment type="similarity">
    <text evidence="2 9">Belongs to the alanine or glycine:cation symporter (AGCS) (TC 2.A.25) family.</text>
</comment>
<dbReference type="EMBL" id="JMPI01000061">
    <property type="protein sequence ID" value="KFC77860.1"/>
    <property type="molecule type" value="Genomic_DNA"/>
</dbReference>
<reference evidence="10 11" key="1">
    <citation type="submission" date="2014-05" db="EMBL/GenBank/DDBJ databases">
        <title>ATOL: Assembling a taxonomically balanced genome-scale reconstruction of the evolutionary history of the Enterobacteriaceae.</title>
        <authorList>
            <person name="Plunkett G.III."/>
            <person name="Neeno-Eckwall E.C."/>
            <person name="Glasner J.D."/>
            <person name="Perna N.T."/>
        </authorList>
    </citation>
    <scope>NUCLEOTIDE SEQUENCE [LARGE SCALE GENOMIC DNA]</scope>
    <source>
        <strain evidence="10 11">ATCC 33320</strain>
    </source>
</reference>
<feature type="transmembrane region" description="Helical" evidence="9">
    <location>
        <begin position="383"/>
        <end position="403"/>
    </location>
</feature>
<dbReference type="GO" id="GO:0005283">
    <property type="term" value="F:amino acid:sodium symporter activity"/>
    <property type="evidence" value="ECO:0007669"/>
    <property type="project" value="InterPro"/>
</dbReference>
<accession>A0A085G2B5</accession>
<dbReference type="OrthoDB" id="9806926at2"/>
<keyword evidence="5 9" id="KW-0812">Transmembrane</keyword>
<evidence type="ECO:0000256" key="5">
    <source>
        <dbReference type="ARBA" id="ARBA00022692"/>
    </source>
</evidence>
<organism evidence="10 11">
    <name type="scientific">Buttiauxella agrestis ATCC 33320</name>
    <dbReference type="NCBI Taxonomy" id="1006004"/>
    <lineage>
        <taxon>Bacteria</taxon>
        <taxon>Pseudomonadati</taxon>
        <taxon>Pseudomonadota</taxon>
        <taxon>Gammaproteobacteria</taxon>
        <taxon>Enterobacterales</taxon>
        <taxon>Enterobacteriaceae</taxon>
        <taxon>Buttiauxella</taxon>
    </lineage>
</organism>
<keyword evidence="3 9" id="KW-0813">Transport</keyword>
<feature type="transmembrane region" description="Helical" evidence="9">
    <location>
        <begin position="415"/>
        <end position="435"/>
    </location>
</feature>
<feature type="transmembrane region" description="Helical" evidence="9">
    <location>
        <begin position="301"/>
        <end position="324"/>
    </location>
</feature>
<evidence type="ECO:0000256" key="6">
    <source>
        <dbReference type="ARBA" id="ARBA00022847"/>
    </source>
</evidence>
<evidence type="ECO:0000313" key="10">
    <source>
        <dbReference type="EMBL" id="KFC77860.1"/>
    </source>
</evidence>
<dbReference type="Gene3D" id="1.20.1740.10">
    <property type="entry name" value="Amino acid/polyamine transporter I"/>
    <property type="match status" value="1"/>
</dbReference>
<feature type="transmembrane region" description="Helical" evidence="9">
    <location>
        <begin position="12"/>
        <end position="30"/>
    </location>
</feature>
<keyword evidence="7 9" id="KW-1133">Transmembrane helix</keyword>
<comment type="caution">
    <text evidence="10">The sequence shown here is derived from an EMBL/GenBank/DDBJ whole genome shotgun (WGS) entry which is preliminary data.</text>
</comment>
<evidence type="ECO:0000256" key="2">
    <source>
        <dbReference type="ARBA" id="ARBA00009261"/>
    </source>
</evidence>
<feature type="transmembrane region" description="Helical" evidence="9">
    <location>
        <begin position="344"/>
        <end position="371"/>
    </location>
</feature>
<dbReference type="RefSeq" id="WP_034498701.1">
    <property type="nucleotide sequence ID" value="NZ_JMPI01000061.1"/>
</dbReference>
<dbReference type="STRING" id="1006004.GBAG_3517"/>
<evidence type="ECO:0000256" key="7">
    <source>
        <dbReference type="ARBA" id="ARBA00022989"/>
    </source>
</evidence>
<protein>
    <submittedName>
        <fullName evidence="10">Putative alanine/glycine transport protein</fullName>
    </submittedName>
</protein>
<dbReference type="PANTHER" id="PTHR30330:SF1">
    <property type="entry name" value="AMINO-ACID CARRIER PROTEIN ALST"/>
    <property type="match status" value="1"/>
</dbReference>
<evidence type="ECO:0000256" key="4">
    <source>
        <dbReference type="ARBA" id="ARBA00022475"/>
    </source>
</evidence>
<keyword evidence="11" id="KW-1185">Reference proteome</keyword>
<dbReference type="GO" id="GO:0005886">
    <property type="term" value="C:plasma membrane"/>
    <property type="evidence" value="ECO:0007669"/>
    <property type="project" value="UniProtKB-SubCell"/>
</dbReference>
<keyword evidence="4" id="KW-1003">Cell membrane</keyword>
<evidence type="ECO:0000256" key="9">
    <source>
        <dbReference type="RuleBase" id="RU363064"/>
    </source>
</evidence>
<gene>
    <name evidence="10" type="primary">yaaJ</name>
    <name evidence="10" type="ORF">GBAG_3517</name>
</gene>
<dbReference type="FunFam" id="1.20.1740.10:FF:000004">
    <property type="entry name" value="Sodium:alanine symporter family protein"/>
    <property type="match status" value="1"/>
</dbReference>
<evidence type="ECO:0000256" key="3">
    <source>
        <dbReference type="ARBA" id="ARBA00022448"/>
    </source>
</evidence>
<name>A0A085G2B5_9ENTR</name>
<evidence type="ECO:0000313" key="11">
    <source>
        <dbReference type="Proteomes" id="UP000028653"/>
    </source>
</evidence>
<proteinExistence type="inferred from homology"/>
<feature type="transmembrane region" description="Helical" evidence="9">
    <location>
        <begin position="173"/>
        <end position="194"/>
    </location>
</feature>
<dbReference type="PROSITE" id="PS00873">
    <property type="entry name" value="NA_ALANINE_SYMP"/>
    <property type="match status" value="1"/>
</dbReference>
<comment type="subcellular location">
    <subcellularLocation>
        <location evidence="9">Cell inner membrane</location>
        <topology evidence="9">Multi-pass membrane protein</topology>
    </subcellularLocation>
    <subcellularLocation>
        <location evidence="1">Cell membrane</location>
        <topology evidence="1">Multi-pass membrane protein</topology>
    </subcellularLocation>
</comment>
<dbReference type="PANTHER" id="PTHR30330">
    <property type="entry name" value="AGSS FAMILY TRANSPORTER, SODIUM-ALANINE"/>
    <property type="match status" value="1"/>
</dbReference>
<dbReference type="NCBIfam" id="TIGR00835">
    <property type="entry name" value="agcS"/>
    <property type="match status" value="1"/>
</dbReference>
<keyword evidence="9" id="KW-0997">Cell inner membrane</keyword>
<feature type="transmembrane region" description="Helical" evidence="9">
    <location>
        <begin position="206"/>
        <end position="227"/>
    </location>
</feature>
<dbReference type="PRINTS" id="PR00175">
    <property type="entry name" value="NAALASMPORT"/>
</dbReference>
<dbReference type="InterPro" id="IPR001463">
    <property type="entry name" value="Na/Ala_symport"/>
</dbReference>
<evidence type="ECO:0000256" key="8">
    <source>
        <dbReference type="ARBA" id="ARBA00023136"/>
    </source>
</evidence>
<evidence type="ECO:0000256" key="1">
    <source>
        <dbReference type="ARBA" id="ARBA00004651"/>
    </source>
</evidence>
<dbReference type="Pfam" id="PF01235">
    <property type="entry name" value="Na_Ala_symp"/>
    <property type="match status" value="1"/>
</dbReference>
<dbReference type="eggNOG" id="COG1115">
    <property type="taxonomic scope" value="Bacteria"/>
</dbReference>
<keyword evidence="6 9" id="KW-0769">Symport</keyword>